<name>A0A934RVC2_9BACT</name>
<organism evidence="11 12">
    <name type="scientific">Pelagicoccus mobilis</name>
    <dbReference type="NCBI Taxonomy" id="415221"/>
    <lineage>
        <taxon>Bacteria</taxon>
        <taxon>Pseudomonadati</taxon>
        <taxon>Verrucomicrobiota</taxon>
        <taxon>Opitutia</taxon>
        <taxon>Puniceicoccales</taxon>
        <taxon>Pelagicoccaceae</taxon>
        <taxon>Pelagicoccus</taxon>
    </lineage>
</organism>
<sequence length="178" mass="19644">MSMESQSQLLGAAIAVRKSVTRILQTLVILLMAVLVLDVLWGVISRYAFGQQAKWSEELARLLLVWVSLFGASVAFAMKAHLGLDYFAEKLHPTGKKLNKVIGIVVCLFFSVSVFLIGGFDLVQKTFASGQTMVALPMAKWWEYIALPISGVFMTFFLLEQLVEVLATPKDRSEEAAG</sequence>
<dbReference type="InterPro" id="IPR007387">
    <property type="entry name" value="TRAP_DctQ"/>
</dbReference>
<dbReference type="RefSeq" id="WP_200356578.1">
    <property type="nucleotide sequence ID" value="NZ_JAENIL010000029.1"/>
</dbReference>
<dbReference type="PANTHER" id="PTHR35011">
    <property type="entry name" value="2,3-DIKETO-L-GULONATE TRAP TRANSPORTER SMALL PERMEASE PROTEIN YIAM"/>
    <property type="match status" value="1"/>
</dbReference>
<dbReference type="Proteomes" id="UP000617628">
    <property type="component" value="Unassembled WGS sequence"/>
</dbReference>
<comment type="subcellular location">
    <subcellularLocation>
        <location evidence="1">Cell inner membrane</location>
        <topology evidence="1">Multi-pass membrane protein</topology>
    </subcellularLocation>
</comment>
<protein>
    <submittedName>
        <fullName evidence="11">TRAP transporter small permease</fullName>
    </submittedName>
</protein>
<keyword evidence="2" id="KW-0813">Transport</keyword>
<evidence type="ECO:0000259" key="10">
    <source>
        <dbReference type="Pfam" id="PF04290"/>
    </source>
</evidence>
<dbReference type="Pfam" id="PF04290">
    <property type="entry name" value="DctQ"/>
    <property type="match status" value="1"/>
</dbReference>
<reference evidence="11" key="1">
    <citation type="submission" date="2021-01" db="EMBL/GenBank/DDBJ databases">
        <title>Modified the classification status of verrucomicrobia.</title>
        <authorList>
            <person name="Feng X."/>
        </authorList>
    </citation>
    <scope>NUCLEOTIDE SEQUENCE</scope>
    <source>
        <strain evidence="11">KCTC 13126</strain>
    </source>
</reference>
<dbReference type="GO" id="GO:0005886">
    <property type="term" value="C:plasma membrane"/>
    <property type="evidence" value="ECO:0007669"/>
    <property type="project" value="UniProtKB-SubCell"/>
</dbReference>
<evidence type="ECO:0000256" key="3">
    <source>
        <dbReference type="ARBA" id="ARBA00022475"/>
    </source>
</evidence>
<evidence type="ECO:0000256" key="4">
    <source>
        <dbReference type="ARBA" id="ARBA00022519"/>
    </source>
</evidence>
<evidence type="ECO:0000256" key="5">
    <source>
        <dbReference type="ARBA" id="ARBA00022692"/>
    </source>
</evidence>
<keyword evidence="5 9" id="KW-0812">Transmembrane</keyword>
<dbReference type="GO" id="GO:0015740">
    <property type="term" value="P:C4-dicarboxylate transport"/>
    <property type="evidence" value="ECO:0007669"/>
    <property type="project" value="TreeGrafter"/>
</dbReference>
<feature type="transmembrane region" description="Helical" evidence="9">
    <location>
        <begin position="61"/>
        <end position="81"/>
    </location>
</feature>
<evidence type="ECO:0000256" key="6">
    <source>
        <dbReference type="ARBA" id="ARBA00022989"/>
    </source>
</evidence>
<dbReference type="EMBL" id="JAENIL010000029">
    <property type="protein sequence ID" value="MBK1878365.1"/>
    <property type="molecule type" value="Genomic_DNA"/>
</dbReference>
<dbReference type="AlphaFoldDB" id="A0A934RVC2"/>
<dbReference type="GO" id="GO:0022857">
    <property type="term" value="F:transmembrane transporter activity"/>
    <property type="evidence" value="ECO:0007669"/>
    <property type="project" value="TreeGrafter"/>
</dbReference>
<dbReference type="PANTHER" id="PTHR35011:SF2">
    <property type="entry name" value="2,3-DIKETO-L-GULONATE TRAP TRANSPORTER SMALL PERMEASE PROTEIN YIAM"/>
    <property type="match status" value="1"/>
</dbReference>
<keyword evidence="3" id="KW-1003">Cell membrane</keyword>
<evidence type="ECO:0000313" key="11">
    <source>
        <dbReference type="EMBL" id="MBK1878365.1"/>
    </source>
</evidence>
<evidence type="ECO:0000256" key="7">
    <source>
        <dbReference type="ARBA" id="ARBA00023136"/>
    </source>
</evidence>
<evidence type="ECO:0000256" key="2">
    <source>
        <dbReference type="ARBA" id="ARBA00022448"/>
    </source>
</evidence>
<evidence type="ECO:0000256" key="1">
    <source>
        <dbReference type="ARBA" id="ARBA00004429"/>
    </source>
</evidence>
<keyword evidence="4" id="KW-0997">Cell inner membrane</keyword>
<accession>A0A934RVC2</accession>
<dbReference type="InterPro" id="IPR055348">
    <property type="entry name" value="DctQ"/>
</dbReference>
<evidence type="ECO:0000256" key="9">
    <source>
        <dbReference type="SAM" id="Phobius"/>
    </source>
</evidence>
<comment type="similarity">
    <text evidence="8">Belongs to the TRAP transporter small permease family.</text>
</comment>
<gene>
    <name evidence="11" type="ORF">JIN87_15905</name>
</gene>
<comment type="caution">
    <text evidence="11">The sequence shown here is derived from an EMBL/GenBank/DDBJ whole genome shotgun (WGS) entry which is preliminary data.</text>
</comment>
<keyword evidence="12" id="KW-1185">Reference proteome</keyword>
<evidence type="ECO:0000313" key="12">
    <source>
        <dbReference type="Proteomes" id="UP000617628"/>
    </source>
</evidence>
<feature type="transmembrane region" description="Helical" evidence="9">
    <location>
        <begin position="101"/>
        <end position="120"/>
    </location>
</feature>
<feature type="transmembrane region" description="Helical" evidence="9">
    <location>
        <begin position="141"/>
        <end position="159"/>
    </location>
</feature>
<keyword evidence="7 9" id="KW-0472">Membrane</keyword>
<proteinExistence type="inferred from homology"/>
<evidence type="ECO:0000256" key="8">
    <source>
        <dbReference type="ARBA" id="ARBA00038436"/>
    </source>
</evidence>
<keyword evidence="6 9" id="KW-1133">Transmembrane helix</keyword>
<feature type="domain" description="Tripartite ATP-independent periplasmic transporters DctQ component" evidence="10">
    <location>
        <begin position="36"/>
        <end position="167"/>
    </location>
</feature>
<feature type="transmembrane region" description="Helical" evidence="9">
    <location>
        <begin position="27"/>
        <end position="49"/>
    </location>
</feature>